<reference evidence="5" key="1">
    <citation type="submission" date="2023-11" db="EMBL/GenBank/DDBJ databases">
        <authorList>
            <person name="De Vega J J."/>
            <person name="De Vega J J."/>
        </authorList>
    </citation>
    <scope>NUCLEOTIDE SEQUENCE</scope>
</reference>
<feature type="region of interest" description="Disordered" evidence="3">
    <location>
        <begin position="279"/>
        <end position="329"/>
    </location>
</feature>
<comment type="caution">
    <text evidence="5">The sequence shown here is derived from an EMBL/GenBank/DDBJ whole genome shotgun (WGS) entry which is preliminary data.</text>
</comment>
<dbReference type="InterPro" id="IPR040115">
    <property type="entry name" value="Lnp"/>
</dbReference>
<dbReference type="AlphaFoldDB" id="A0AAD2HK59"/>
<feature type="compositionally biased region" description="Basic and acidic residues" evidence="3">
    <location>
        <begin position="291"/>
        <end position="329"/>
    </location>
</feature>
<evidence type="ECO:0000313" key="5">
    <source>
        <dbReference type="EMBL" id="CAK5276363.1"/>
    </source>
</evidence>
<dbReference type="Pfam" id="PF10058">
    <property type="entry name" value="Zn_ribbon_10"/>
    <property type="match status" value="1"/>
</dbReference>
<protein>
    <recommendedName>
        <fullName evidence="1">Endoplasmic reticulum junction formation protein lunapark</fullName>
    </recommendedName>
</protein>
<dbReference type="GO" id="GO:0071788">
    <property type="term" value="P:endoplasmic reticulum tubular network maintenance"/>
    <property type="evidence" value="ECO:0007669"/>
    <property type="project" value="UniProtKB-UniRule"/>
</dbReference>
<comment type="domain">
    <text evidence="1">The C4-type zinc finger motif is necessary both for its ER three-way tubular junction localization and formation.</text>
</comment>
<feature type="transmembrane region" description="Helical" evidence="1">
    <location>
        <begin position="81"/>
        <end position="101"/>
    </location>
</feature>
<keyword evidence="1" id="KW-0256">Endoplasmic reticulum</keyword>
<dbReference type="Proteomes" id="UP001295794">
    <property type="component" value="Unassembled WGS sequence"/>
</dbReference>
<evidence type="ECO:0000256" key="2">
    <source>
        <dbReference type="SAM" id="Coils"/>
    </source>
</evidence>
<gene>
    <name evidence="5" type="ORF">MYCIT1_LOCUS24543</name>
</gene>
<dbReference type="GO" id="GO:0008270">
    <property type="term" value="F:zinc ion binding"/>
    <property type="evidence" value="ECO:0007669"/>
    <property type="project" value="UniProtKB-KW"/>
</dbReference>
<feature type="domain" description="Lunapark zinc ribbon" evidence="4">
    <location>
        <begin position="202"/>
        <end position="257"/>
    </location>
</feature>
<feature type="compositionally biased region" description="Low complexity" evidence="3">
    <location>
        <begin position="180"/>
        <end position="197"/>
    </location>
</feature>
<proteinExistence type="inferred from homology"/>
<dbReference type="EMBL" id="CAVNYO010000406">
    <property type="protein sequence ID" value="CAK5276363.1"/>
    <property type="molecule type" value="Genomic_DNA"/>
</dbReference>
<comment type="subcellular location">
    <subcellularLocation>
        <location evidence="1">Endoplasmic reticulum membrane</location>
        <topology evidence="1">Multi-pass membrane protein</topology>
    </subcellularLocation>
</comment>
<comment type="function">
    <text evidence="1">Plays a role in determining ER morphology.</text>
</comment>
<evidence type="ECO:0000256" key="3">
    <source>
        <dbReference type="SAM" id="MobiDB-lite"/>
    </source>
</evidence>
<comment type="similarity">
    <text evidence="1">Belongs to the lunapark family.</text>
</comment>
<feature type="transmembrane region" description="Helical" evidence="1">
    <location>
        <begin position="49"/>
        <end position="69"/>
    </location>
</feature>
<keyword evidence="1" id="KW-0812">Transmembrane</keyword>
<dbReference type="GO" id="GO:1903373">
    <property type="term" value="P:positive regulation of endoplasmic reticulum tubular network organization"/>
    <property type="evidence" value="ECO:0007669"/>
    <property type="project" value="UniProtKB-UniRule"/>
</dbReference>
<keyword evidence="1" id="KW-0472">Membrane</keyword>
<evidence type="ECO:0000256" key="1">
    <source>
        <dbReference type="RuleBase" id="RU367073"/>
    </source>
</evidence>
<accession>A0AAD2HK59</accession>
<feature type="coiled-coil region" evidence="2">
    <location>
        <begin position="113"/>
        <end position="140"/>
    </location>
</feature>
<evidence type="ECO:0000259" key="4">
    <source>
        <dbReference type="Pfam" id="PF10058"/>
    </source>
</evidence>
<keyword evidence="6" id="KW-1185">Reference proteome</keyword>
<keyword evidence="2" id="KW-0175">Coiled coil</keyword>
<organism evidence="5 6">
    <name type="scientific">Mycena citricolor</name>
    <dbReference type="NCBI Taxonomy" id="2018698"/>
    <lineage>
        <taxon>Eukaryota</taxon>
        <taxon>Fungi</taxon>
        <taxon>Dikarya</taxon>
        <taxon>Basidiomycota</taxon>
        <taxon>Agaricomycotina</taxon>
        <taxon>Agaricomycetes</taxon>
        <taxon>Agaricomycetidae</taxon>
        <taxon>Agaricales</taxon>
        <taxon>Marasmiineae</taxon>
        <taxon>Mycenaceae</taxon>
        <taxon>Mycena</taxon>
    </lineage>
</organism>
<name>A0AAD2HK59_9AGAR</name>
<sequence length="329" mass="36996">MSFIWRLFRSKPAADDYESILASLSSRIQTRRTQLTAIRARERNASALVTLYTLAAWSAYVAVWYYGLVDGRRNSHGVERAVRAAPVVVGPIFILFVRRIVQVWYASKGNAEEKTLQDLLKEQRTTVEALKKKTQFYETRELLAKYDSSSPPSPSPSAAQAPKTPARSAPPQTPANPRMQQSQSAPLPAPSPSQQQQEPRRWFDSVADVLLGPETERDDAKQKYALICEKCFTHNGLVPEAMWPDAQYKCPQCGHFNPSARSRRVLERAAGAQIVPPAGHTNAVDLSVSQNKRDRTPESRVGESHLRQRENRAGKEEKEEDPDRMQIDS</sequence>
<dbReference type="InterPro" id="IPR019273">
    <property type="entry name" value="Lunapark_Znf"/>
</dbReference>
<dbReference type="PANTHER" id="PTHR22166:SF12">
    <property type="entry name" value="ENDOPLASMIC RETICULUM JUNCTION FORMATION PROTEIN LUNAPARK"/>
    <property type="match status" value="1"/>
</dbReference>
<keyword evidence="1" id="KW-1133">Transmembrane helix</keyword>
<feature type="compositionally biased region" description="Low complexity" evidence="3">
    <location>
        <begin position="156"/>
        <end position="166"/>
    </location>
</feature>
<keyword evidence="1" id="KW-0862">Zinc</keyword>
<dbReference type="PANTHER" id="PTHR22166">
    <property type="entry name" value="ENDOPLASMIC RETICULUM JUNCTION FORMATION PROTEIN LUNAPARK"/>
    <property type="match status" value="1"/>
</dbReference>
<evidence type="ECO:0000313" key="6">
    <source>
        <dbReference type="Proteomes" id="UP001295794"/>
    </source>
</evidence>
<keyword evidence="1" id="KW-0479">Metal-binding</keyword>
<keyword evidence="1" id="KW-0863">Zinc-finger</keyword>
<feature type="region of interest" description="Disordered" evidence="3">
    <location>
        <begin position="145"/>
        <end position="200"/>
    </location>
</feature>
<dbReference type="GO" id="GO:0098826">
    <property type="term" value="C:endoplasmic reticulum tubular network membrane"/>
    <property type="evidence" value="ECO:0007669"/>
    <property type="project" value="UniProtKB-UniRule"/>
</dbReference>